<gene>
    <name evidence="1" type="ORF">COU09_02190</name>
</gene>
<evidence type="ECO:0000313" key="1">
    <source>
        <dbReference type="EMBL" id="PIR88461.1"/>
    </source>
</evidence>
<name>A0A2H0UQ00_9BACT</name>
<dbReference type="Proteomes" id="UP000229615">
    <property type="component" value="Unassembled WGS sequence"/>
</dbReference>
<dbReference type="EMBL" id="PFBB01000023">
    <property type="protein sequence ID" value="PIR88461.1"/>
    <property type="molecule type" value="Genomic_DNA"/>
</dbReference>
<dbReference type="AlphaFoldDB" id="A0A2H0UQ00"/>
<accession>A0A2H0UQ00</accession>
<comment type="caution">
    <text evidence="1">The sequence shown here is derived from an EMBL/GenBank/DDBJ whole genome shotgun (WGS) entry which is preliminary data.</text>
</comment>
<sequence>MERKVLCYRATALQYLSFKIAFYFISQIKRHRVTILRCRGGALLEVYRNAGLSLVETDPYTAVGAVGISDIAQIPVRNSGRLGLTLFESVGVAIPDCTFESFCVEARVLCSAVWAISTDIGQGSIRTTIVFAHFELQCATPVWRSFYNTYDFLSQVWRFYRARDIILSNENSN</sequence>
<reference evidence="2" key="1">
    <citation type="submission" date="2017-09" db="EMBL/GenBank/DDBJ databases">
        <title>Depth-based differentiation of microbial function through sediment-hosted aquifers and enrichment of novel symbionts in the deep terrestrial subsurface.</title>
        <authorList>
            <person name="Probst A.J."/>
            <person name="Ladd B."/>
            <person name="Jarett J.K."/>
            <person name="Geller-Mcgrath D.E."/>
            <person name="Sieber C.M.K."/>
            <person name="Emerson J.B."/>
            <person name="Anantharaman K."/>
            <person name="Thomas B.C."/>
            <person name="Malmstrom R."/>
            <person name="Stieglmeier M."/>
            <person name="Klingl A."/>
            <person name="Woyke T."/>
            <person name="Ryan C.M."/>
            <person name="Banfield J.F."/>
        </authorList>
    </citation>
    <scope>NUCLEOTIDE SEQUENCE [LARGE SCALE GENOMIC DNA]</scope>
</reference>
<organism evidence="1 2">
    <name type="scientific">Candidatus Harrisonbacteria bacterium CG10_big_fil_rev_8_21_14_0_10_44_23</name>
    <dbReference type="NCBI Taxonomy" id="1974585"/>
    <lineage>
        <taxon>Bacteria</taxon>
        <taxon>Candidatus Harrisoniibacteriota</taxon>
    </lineage>
</organism>
<evidence type="ECO:0000313" key="2">
    <source>
        <dbReference type="Proteomes" id="UP000229615"/>
    </source>
</evidence>
<protein>
    <submittedName>
        <fullName evidence="1">Uncharacterized protein</fullName>
    </submittedName>
</protein>
<proteinExistence type="predicted"/>